<name>A0ABS6V523_9SPHN</name>
<dbReference type="Proteomes" id="UP000698028">
    <property type="component" value="Unassembled WGS sequence"/>
</dbReference>
<dbReference type="RefSeq" id="WP_218632625.1">
    <property type="nucleotide sequence ID" value="NZ_JAHVAH010000001.1"/>
</dbReference>
<keyword evidence="1" id="KW-0812">Transmembrane</keyword>
<keyword evidence="5" id="KW-1185">Reference proteome</keyword>
<accession>A0ABS6V523</accession>
<evidence type="ECO:0000256" key="1">
    <source>
        <dbReference type="SAM" id="Phobius"/>
    </source>
</evidence>
<evidence type="ECO:0000256" key="2">
    <source>
        <dbReference type="SAM" id="SignalP"/>
    </source>
</evidence>
<evidence type="ECO:0000313" key="4">
    <source>
        <dbReference type="EMBL" id="MBW0144655.1"/>
    </source>
</evidence>
<evidence type="ECO:0000313" key="5">
    <source>
        <dbReference type="Proteomes" id="UP000698028"/>
    </source>
</evidence>
<comment type="caution">
    <text evidence="4">The sequence shown here is derived from an EMBL/GenBank/DDBJ whole genome shotgun (WGS) entry which is preliminary data.</text>
</comment>
<keyword evidence="1" id="KW-1133">Transmembrane helix</keyword>
<gene>
    <name evidence="4" type="ORF">KTQ36_05025</name>
</gene>
<dbReference type="Pfam" id="PF04536">
    <property type="entry name" value="TPM_phosphatase"/>
    <property type="match status" value="1"/>
</dbReference>
<dbReference type="EMBL" id="JAHVAH010000001">
    <property type="protein sequence ID" value="MBW0144655.1"/>
    <property type="molecule type" value="Genomic_DNA"/>
</dbReference>
<feature type="chain" id="PRO_5045802063" evidence="2">
    <location>
        <begin position="21"/>
        <end position="280"/>
    </location>
</feature>
<feature type="domain" description="TPM" evidence="3">
    <location>
        <begin position="31"/>
        <end position="153"/>
    </location>
</feature>
<keyword evidence="2" id="KW-0732">Signal</keyword>
<organism evidence="4 5">
    <name type="scientific">Sphingomicrobium clamense</name>
    <dbReference type="NCBI Taxonomy" id="2851013"/>
    <lineage>
        <taxon>Bacteria</taxon>
        <taxon>Pseudomonadati</taxon>
        <taxon>Pseudomonadota</taxon>
        <taxon>Alphaproteobacteria</taxon>
        <taxon>Sphingomonadales</taxon>
        <taxon>Sphingomonadaceae</taxon>
        <taxon>Sphingomicrobium</taxon>
    </lineage>
</organism>
<dbReference type="InterPro" id="IPR007621">
    <property type="entry name" value="TPM_dom"/>
</dbReference>
<evidence type="ECO:0000259" key="3">
    <source>
        <dbReference type="Pfam" id="PF04536"/>
    </source>
</evidence>
<sequence>MTRILVILAAFFAFAVPATAQDFPQPDGTWVLDEGDFLSDAEEEALEQRLDANHEATGRQFVIVTQPNLQGYTIEDFGYRLGREWAIGSEEEDDGVLLLIARDERKMRIETGYGARVFLPDIIAGRIIRNEITPAFKNGDFAAGINAGVDAIFESLALSPEEAEARAAAATEEEARRASEGSNAWIGAVMPFLFMMFIFLSIARRRTGRRYRGKGKRRRKGMDSGDLAILLWGLDAATRMASGGRGGGWGGGGGGFGGGGFGGFSGGGGSFGGGGASGGW</sequence>
<feature type="transmembrane region" description="Helical" evidence="1">
    <location>
        <begin position="184"/>
        <end position="203"/>
    </location>
</feature>
<dbReference type="PANTHER" id="PTHR30373">
    <property type="entry name" value="UPF0603 PROTEIN YGCG"/>
    <property type="match status" value="1"/>
</dbReference>
<keyword evidence="1" id="KW-0472">Membrane</keyword>
<dbReference type="PANTHER" id="PTHR30373:SF2">
    <property type="entry name" value="UPF0603 PROTEIN YGCG"/>
    <property type="match status" value="1"/>
</dbReference>
<feature type="signal peptide" evidence="2">
    <location>
        <begin position="1"/>
        <end position="20"/>
    </location>
</feature>
<reference evidence="4 5" key="1">
    <citation type="submission" date="2021-07" db="EMBL/GenBank/DDBJ databases">
        <title>The draft genome sequence of Sphingomicrobium sp. B8.</title>
        <authorList>
            <person name="Mu L."/>
        </authorList>
    </citation>
    <scope>NUCLEOTIDE SEQUENCE [LARGE SCALE GENOMIC DNA]</scope>
    <source>
        <strain evidence="4 5">B8</strain>
    </source>
</reference>
<protein>
    <submittedName>
        <fullName evidence="4">TPM domain-containing protein</fullName>
    </submittedName>
</protein>
<proteinExistence type="predicted"/>